<dbReference type="GO" id="GO:0046872">
    <property type="term" value="F:metal ion binding"/>
    <property type="evidence" value="ECO:0007669"/>
    <property type="project" value="UniProtKB-KW"/>
</dbReference>
<keyword evidence="5" id="KW-1133">Transmembrane helix</keyword>
<dbReference type="InterPro" id="IPR000907">
    <property type="entry name" value="LipOase"/>
</dbReference>
<keyword evidence="5" id="KW-0812">Transmembrane</keyword>
<evidence type="ECO:0000256" key="1">
    <source>
        <dbReference type="ARBA" id="ARBA00022723"/>
    </source>
</evidence>
<evidence type="ECO:0000256" key="3">
    <source>
        <dbReference type="ARBA" id="ARBA00023002"/>
    </source>
</evidence>
<gene>
    <name evidence="7" type="primary">Aloxe3</name>
    <name evidence="7" type="ORF">N1851_004527</name>
</gene>
<keyword evidence="3" id="KW-0560">Oxidoreductase</keyword>
<dbReference type="GO" id="GO:0034440">
    <property type="term" value="P:lipid oxidation"/>
    <property type="evidence" value="ECO:0007669"/>
    <property type="project" value="InterPro"/>
</dbReference>
<organism evidence="7 8">
    <name type="scientific">Merluccius polli</name>
    <name type="common">Benguela hake</name>
    <name type="synonym">Merluccius cadenati</name>
    <dbReference type="NCBI Taxonomy" id="89951"/>
    <lineage>
        <taxon>Eukaryota</taxon>
        <taxon>Metazoa</taxon>
        <taxon>Chordata</taxon>
        <taxon>Craniata</taxon>
        <taxon>Vertebrata</taxon>
        <taxon>Euteleostomi</taxon>
        <taxon>Actinopterygii</taxon>
        <taxon>Neopterygii</taxon>
        <taxon>Teleostei</taxon>
        <taxon>Neoteleostei</taxon>
        <taxon>Acanthomorphata</taxon>
        <taxon>Zeiogadaria</taxon>
        <taxon>Gadariae</taxon>
        <taxon>Gadiformes</taxon>
        <taxon>Gadoidei</taxon>
        <taxon>Merlucciidae</taxon>
        <taxon>Merluccius</taxon>
    </lineage>
</organism>
<keyword evidence="8" id="KW-1185">Reference proteome</keyword>
<keyword evidence="1" id="KW-0479">Metal-binding</keyword>
<evidence type="ECO:0000313" key="8">
    <source>
        <dbReference type="Proteomes" id="UP001174136"/>
    </source>
</evidence>
<keyword evidence="7" id="KW-0413">Isomerase</keyword>
<dbReference type="SUPFAM" id="SSF48484">
    <property type="entry name" value="Lipoxigenase"/>
    <property type="match status" value="1"/>
</dbReference>
<name>A0AA47N7H6_MERPO</name>
<evidence type="ECO:0000313" key="7">
    <source>
        <dbReference type="EMBL" id="KAK0153689.1"/>
    </source>
</evidence>
<feature type="transmembrane region" description="Helical" evidence="5">
    <location>
        <begin position="163"/>
        <end position="184"/>
    </location>
</feature>
<proteinExistence type="predicted"/>
<dbReference type="Pfam" id="PF00305">
    <property type="entry name" value="Lipoxygenase"/>
    <property type="match status" value="1"/>
</dbReference>
<dbReference type="PANTHER" id="PTHR11771">
    <property type="entry name" value="LIPOXYGENASE"/>
    <property type="match status" value="1"/>
</dbReference>
<dbReference type="Gene3D" id="1.20.245.10">
    <property type="entry name" value="Lipoxygenase-1, Domain 5"/>
    <property type="match status" value="1"/>
</dbReference>
<dbReference type="EMBL" id="JAOPHQ010000651">
    <property type="protein sequence ID" value="KAK0153689.1"/>
    <property type="molecule type" value="Genomic_DNA"/>
</dbReference>
<feature type="region of interest" description="Disordered" evidence="4">
    <location>
        <begin position="216"/>
        <end position="236"/>
    </location>
</feature>
<dbReference type="PROSITE" id="PS51393">
    <property type="entry name" value="LIPOXYGENASE_3"/>
    <property type="match status" value="1"/>
</dbReference>
<feature type="domain" description="Lipoxygenase" evidence="6">
    <location>
        <begin position="1"/>
        <end position="156"/>
    </location>
</feature>
<evidence type="ECO:0000256" key="2">
    <source>
        <dbReference type="ARBA" id="ARBA00022964"/>
    </source>
</evidence>
<keyword evidence="5" id="KW-0472">Membrane</keyword>
<evidence type="ECO:0000256" key="5">
    <source>
        <dbReference type="SAM" id="Phobius"/>
    </source>
</evidence>
<protein>
    <submittedName>
        <fullName evidence="7">Hydroperoxide isomerase ALOXE3</fullName>
    </submittedName>
</protein>
<dbReference type="AlphaFoldDB" id="A0AA47N7H6"/>
<dbReference type="InterPro" id="IPR013819">
    <property type="entry name" value="LipOase_C"/>
</dbReference>
<dbReference type="Proteomes" id="UP001174136">
    <property type="component" value="Unassembled WGS sequence"/>
</dbReference>
<evidence type="ECO:0000256" key="4">
    <source>
        <dbReference type="SAM" id="MobiDB-lite"/>
    </source>
</evidence>
<dbReference type="InterPro" id="IPR036226">
    <property type="entry name" value="LipOase_C_sf"/>
</dbReference>
<dbReference type="GO" id="GO:0016702">
    <property type="term" value="F:oxidoreductase activity, acting on single donors with incorporation of molecular oxygen, incorporation of two atoms of oxygen"/>
    <property type="evidence" value="ECO:0007669"/>
    <property type="project" value="InterPro"/>
</dbReference>
<keyword evidence="2" id="KW-0223">Dioxygenase</keyword>
<evidence type="ECO:0000259" key="6">
    <source>
        <dbReference type="PROSITE" id="PS51393"/>
    </source>
</evidence>
<accession>A0AA47N7H6</accession>
<dbReference type="GO" id="GO:0016853">
    <property type="term" value="F:isomerase activity"/>
    <property type="evidence" value="ECO:0007669"/>
    <property type="project" value="UniProtKB-KW"/>
</dbReference>
<comment type="caution">
    <text evidence="7">The sequence shown here is derived from an EMBL/GenBank/DDBJ whole genome shotgun (WGS) entry which is preliminary data.</text>
</comment>
<reference evidence="7" key="1">
    <citation type="journal article" date="2023" name="Front. Mar. Sci.">
        <title>A new Merluccius polli reference genome to investigate the effects of global change in West African waters.</title>
        <authorList>
            <person name="Mateo J.L."/>
            <person name="Blanco-Fernandez C."/>
            <person name="Garcia-Vazquez E."/>
            <person name="Machado-Schiaffino G."/>
        </authorList>
    </citation>
    <scope>NUCLEOTIDE SEQUENCE</scope>
    <source>
        <strain evidence="7">C29</strain>
        <tissue evidence="7">Fin</tissue>
    </source>
</reference>
<sequence>MPQELGKVDDLVKFVTMVIFTGSAQHAAVNNGQFDYGSWMPNMPTTIDHPPPDSKGRLNDSGMVNALPDINTTVHGMALLLVLSDQSSDFVPLGHYPEEHFSEEKPCEHMETFKRELSHLSKIINGRNGLLKVPYTFMDPLHALVVGRCGAWPVELGTYETHLIFIITSTSYLWMVLVVPVLILNRGHASCAETIRAEKHPVSIRVPRRPIRKDAKLGVSPRDYPDFPPPPTTDHVMGTKEMKLMNESVNEAVRS</sequence>